<feature type="transmembrane region" description="Helical" evidence="2">
    <location>
        <begin position="33"/>
        <end position="53"/>
    </location>
</feature>
<keyword evidence="2" id="KW-0472">Membrane</keyword>
<dbReference type="EMBL" id="HBUE01210129">
    <property type="protein sequence ID" value="CAG6534105.1"/>
    <property type="molecule type" value="Transcribed_RNA"/>
</dbReference>
<name>A0A8D8FKA5_CULPI</name>
<dbReference type="EMBL" id="HBUE01316546">
    <property type="protein sequence ID" value="CAG6586005.1"/>
    <property type="molecule type" value="Transcribed_RNA"/>
</dbReference>
<dbReference type="EMBL" id="HBUE01072499">
    <property type="protein sequence ID" value="CAG6473219.1"/>
    <property type="molecule type" value="Transcribed_RNA"/>
</dbReference>
<organism evidence="3">
    <name type="scientific">Culex pipiens</name>
    <name type="common">House mosquito</name>
    <dbReference type="NCBI Taxonomy" id="7175"/>
    <lineage>
        <taxon>Eukaryota</taxon>
        <taxon>Metazoa</taxon>
        <taxon>Ecdysozoa</taxon>
        <taxon>Arthropoda</taxon>
        <taxon>Hexapoda</taxon>
        <taxon>Insecta</taxon>
        <taxon>Pterygota</taxon>
        <taxon>Neoptera</taxon>
        <taxon>Endopterygota</taxon>
        <taxon>Diptera</taxon>
        <taxon>Nematocera</taxon>
        <taxon>Culicoidea</taxon>
        <taxon>Culicidae</taxon>
        <taxon>Culicinae</taxon>
        <taxon>Culicini</taxon>
        <taxon>Culex</taxon>
        <taxon>Culex</taxon>
    </lineage>
</organism>
<feature type="compositionally biased region" description="Polar residues" evidence="1">
    <location>
        <begin position="68"/>
        <end position="82"/>
    </location>
</feature>
<dbReference type="AlphaFoldDB" id="A0A8D8FKA5"/>
<keyword evidence="2" id="KW-0812">Transmembrane</keyword>
<keyword evidence="2" id="KW-1133">Transmembrane helix</keyword>
<sequence length="120" mass="13607">MAARAIRFMMKDTRTEIFPPIPLSLSNVESCSYYILFLFHFFFLLIAAGSVHIPMHLSTCQHHQATNSTFVPQKLASRNESSPAREEKRQSSTTATKNDHHQPRHANTSKGISKVQQLPL</sequence>
<reference evidence="3" key="1">
    <citation type="submission" date="2021-05" db="EMBL/GenBank/DDBJ databases">
        <authorList>
            <person name="Alioto T."/>
            <person name="Alioto T."/>
            <person name="Gomez Garrido J."/>
        </authorList>
    </citation>
    <scope>NUCLEOTIDE SEQUENCE</scope>
</reference>
<accession>A0A8D8FKA5</accession>
<feature type="compositionally biased region" description="Polar residues" evidence="1">
    <location>
        <begin position="105"/>
        <end position="120"/>
    </location>
</feature>
<evidence type="ECO:0000256" key="2">
    <source>
        <dbReference type="SAM" id="Phobius"/>
    </source>
</evidence>
<evidence type="ECO:0000313" key="3">
    <source>
        <dbReference type="EMBL" id="CAG6473219.1"/>
    </source>
</evidence>
<protein>
    <submittedName>
        <fullName evidence="3">(northern house mosquito) hypothetical protein</fullName>
    </submittedName>
</protein>
<proteinExistence type="predicted"/>
<evidence type="ECO:0000256" key="1">
    <source>
        <dbReference type="SAM" id="MobiDB-lite"/>
    </source>
</evidence>
<feature type="region of interest" description="Disordered" evidence="1">
    <location>
        <begin position="68"/>
        <end position="120"/>
    </location>
</feature>